<sequence length="45" mass="5317">MTSKTTRTRQKRKNKDHPNKVNLKKNQKRILKNLEVLEKAVSEQG</sequence>
<organism evidence="2 3">
    <name type="scientific">Thermodesulforhabdus norvegica</name>
    <dbReference type="NCBI Taxonomy" id="39841"/>
    <lineage>
        <taxon>Bacteria</taxon>
        <taxon>Pseudomonadati</taxon>
        <taxon>Thermodesulfobacteriota</taxon>
        <taxon>Syntrophobacteria</taxon>
        <taxon>Syntrophobacterales</taxon>
        <taxon>Thermodesulforhabdaceae</taxon>
        <taxon>Thermodesulforhabdus</taxon>
    </lineage>
</organism>
<accession>A0A1I4QJ11</accession>
<dbReference type="Proteomes" id="UP000199611">
    <property type="component" value="Unassembled WGS sequence"/>
</dbReference>
<keyword evidence="3" id="KW-1185">Reference proteome</keyword>
<feature type="region of interest" description="Disordered" evidence="1">
    <location>
        <begin position="1"/>
        <end position="22"/>
    </location>
</feature>
<feature type="compositionally biased region" description="Basic residues" evidence="1">
    <location>
        <begin position="1"/>
        <end position="15"/>
    </location>
</feature>
<evidence type="ECO:0000256" key="1">
    <source>
        <dbReference type="SAM" id="MobiDB-lite"/>
    </source>
</evidence>
<evidence type="ECO:0000313" key="2">
    <source>
        <dbReference type="EMBL" id="SFM40068.1"/>
    </source>
</evidence>
<reference evidence="3" key="1">
    <citation type="submission" date="2016-10" db="EMBL/GenBank/DDBJ databases">
        <authorList>
            <person name="Varghese N."/>
            <person name="Submissions S."/>
        </authorList>
    </citation>
    <scope>NUCLEOTIDE SEQUENCE [LARGE SCALE GENOMIC DNA]</scope>
    <source>
        <strain evidence="3">DSM 9990</strain>
    </source>
</reference>
<gene>
    <name evidence="2" type="ORF">SAMN05660836_00065</name>
</gene>
<dbReference type="AlphaFoldDB" id="A0A1I4QJ11"/>
<dbReference type="RefSeq" id="WP_177193459.1">
    <property type="nucleotide sequence ID" value="NZ_FOUU01000001.1"/>
</dbReference>
<proteinExistence type="predicted"/>
<name>A0A1I4QJ11_9BACT</name>
<evidence type="ECO:0000313" key="3">
    <source>
        <dbReference type="Proteomes" id="UP000199611"/>
    </source>
</evidence>
<protein>
    <submittedName>
        <fullName evidence="2">Uncharacterized protein</fullName>
    </submittedName>
</protein>
<dbReference type="EMBL" id="FOUU01000001">
    <property type="protein sequence ID" value="SFM40068.1"/>
    <property type="molecule type" value="Genomic_DNA"/>
</dbReference>
<dbReference type="STRING" id="39841.SAMN05660836_00065"/>